<dbReference type="PANTHER" id="PTHR48079">
    <property type="entry name" value="PROTEIN YEEZ"/>
    <property type="match status" value="1"/>
</dbReference>
<dbReference type="GO" id="GO:0004029">
    <property type="term" value="F:aldehyde dehydrogenase (NAD+) activity"/>
    <property type="evidence" value="ECO:0007669"/>
    <property type="project" value="TreeGrafter"/>
</dbReference>
<dbReference type="InterPro" id="IPR001509">
    <property type="entry name" value="Epimerase_deHydtase"/>
</dbReference>
<dbReference type="CDD" id="cd05262">
    <property type="entry name" value="SDR_a7"/>
    <property type="match status" value="1"/>
</dbReference>
<protein>
    <submittedName>
        <fullName evidence="3">NAD-dependent epimerase/dehydratase</fullName>
    </submittedName>
</protein>
<gene>
    <name evidence="3" type="ORF">DB30_02250</name>
</gene>
<organism evidence="3 4">
    <name type="scientific">Enhygromyxa salina</name>
    <dbReference type="NCBI Taxonomy" id="215803"/>
    <lineage>
        <taxon>Bacteria</taxon>
        <taxon>Pseudomonadati</taxon>
        <taxon>Myxococcota</taxon>
        <taxon>Polyangia</taxon>
        <taxon>Nannocystales</taxon>
        <taxon>Nannocystaceae</taxon>
        <taxon>Enhygromyxa</taxon>
    </lineage>
</organism>
<name>A0A0C1Z314_9BACT</name>
<dbReference type="InterPro" id="IPR036291">
    <property type="entry name" value="NAD(P)-bd_dom_sf"/>
</dbReference>
<evidence type="ECO:0000256" key="1">
    <source>
        <dbReference type="SAM" id="MobiDB-lite"/>
    </source>
</evidence>
<dbReference type="AlphaFoldDB" id="A0A0C1Z314"/>
<dbReference type="PANTHER" id="PTHR48079:SF6">
    <property type="entry name" value="NAD(P)-BINDING DOMAIN-CONTAINING PROTEIN-RELATED"/>
    <property type="match status" value="1"/>
</dbReference>
<accession>A0A0C1Z314</accession>
<dbReference type="Proteomes" id="UP000031599">
    <property type="component" value="Unassembled WGS sequence"/>
</dbReference>
<feature type="region of interest" description="Disordered" evidence="1">
    <location>
        <begin position="93"/>
        <end position="123"/>
    </location>
</feature>
<sequence>MRELLEAGHRVTGLARSDASAEALRDAGAEALRGDLKDFDTLTSAARESDGVVHVGFVHDFSKYQEMCELDRQVISALGAGLEGSSKPLVATAGTATASGEPGKETDRHPPGASAHTPRAASEEAVDALVERGVRAGIVRPSPSVHGEGDHGFVPMLIDLAEKTGVSAYVADGANRWNAVHRLDAARVFALAVEGLEPGQRFHAVAEPEVPFRDIATAIGELLGLPTRSIPTADAEDHFGWLSWVVALDCPTSNDLTRARLDWSPTHPTLLDDLRNGAYSRNE</sequence>
<dbReference type="GO" id="GO:0005737">
    <property type="term" value="C:cytoplasm"/>
    <property type="evidence" value="ECO:0007669"/>
    <property type="project" value="TreeGrafter"/>
</dbReference>
<evidence type="ECO:0000259" key="2">
    <source>
        <dbReference type="Pfam" id="PF01370"/>
    </source>
</evidence>
<reference evidence="3 4" key="1">
    <citation type="submission" date="2014-12" db="EMBL/GenBank/DDBJ databases">
        <title>Genome assembly of Enhygromyxa salina DSM 15201.</title>
        <authorList>
            <person name="Sharma G."/>
            <person name="Subramanian S."/>
        </authorList>
    </citation>
    <scope>NUCLEOTIDE SEQUENCE [LARGE SCALE GENOMIC DNA]</scope>
    <source>
        <strain evidence="3 4">DSM 15201</strain>
    </source>
</reference>
<dbReference type="InterPro" id="IPR051783">
    <property type="entry name" value="NAD(P)-dependent_oxidoreduct"/>
</dbReference>
<dbReference type="Gene3D" id="3.40.50.720">
    <property type="entry name" value="NAD(P)-binding Rossmann-like Domain"/>
    <property type="match status" value="1"/>
</dbReference>
<evidence type="ECO:0000313" key="3">
    <source>
        <dbReference type="EMBL" id="KIG11949.1"/>
    </source>
</evidence>
<dbReference type="Pfam" id="PF01370">
    <property type="entry name" value="Epimerase"/>
    <property type="match status" value="1"/>
</dbReference>
<evidence type="ECO:0000313" key="4">
    <source>
        <dbReference type="Proteomes" id="UP000031599"/>
    </source>
</evidence>
<comment type="caution">
    <text evidence="3">The sequence shown here is derived from an EMBL/GenBank/DDBJ whole genome shotgun (WGS) entry which is preliminary data.</text>
</comment>
<dbReference type="SUPFAM" id="SSF51735">
    <property type="entry name" value="NAD(P)-binding Rossmann-fold domains"/>
    <property type="match status" value="1"/>
</dbReference>
<proteinExistence type="predicted"/>
<feature type="domain" description="NAD-dependent epimerase/dehydratase" evidence="2">
    <location>
        <begin position="2"/>
        <end position="198"/>
    </location>
</feature>
<dbReference type="EMBL" id="JMCC02000162">
    <property type="protein sequence ID" value="KIG11949.1"/>
    <property type="molecule type" value="Genomic_DNA"/>
</dbReference>